<comment type="caution">
    <text evidence="1">The sequence shown here is derived from an EMBL/GenBank/DDBJ whole genome shotgun (WGS) entry which is preliminary data.</text>
</comment>
<name>A0A9D1NWQ1_9FIRM</name>
<protein>
    <submittedName>
        <fullName evidence="1">Extracellular solute-binding protein</fullName>
    </submittedName>
</protein>
<reference evidence="1" key="2">
    <citation type="journal article" date="2021" name="PeerJ">
        <title>Extensive microbial diversity within the chicken gut microbiome revealed by metagenomics and culture.</title>
        <authorList>
            <person name="Gilroy R."/>
            <person name="Ravi A."/>
            <person name="Getino M."/>
            <person name="Pursley I."/>
            <person name="Horton D.L."/>
            <person name="Alikhan N.F."/>
            <person name="Baker D."/>
            <person name="Gharbi K."/>
            <person name="Hall N."/>
            <person name="Watson M."/>
            <person name="Adriaenssens E.M."/>
            <person name="Foster-Nyarko E."/>
            <person name="Jarju S."/>
            <person name="Secka A."/>
            <person name="Antonio M."/>
            <person name="Oren A."/>
            <person name="Chaudhuri R.R."/>
            <person name="La Ragione R."/>
            <person name="Hildebrand F."/>
            <person name="Pallen M.J."/>
        </authorList>
    </citation>
    <scope>NUCLEOTIDE SEQUENCE</scope>
    <source>
        <strain evidence="1">ChiBcec2-4451</strain>
    </source>
</reference>
<accession>A0A9D1NWQ1</accession>
<reference evidence="1" key="1">
    <citation type="submission" date="2020-10" db="EMBL/GenBank/DDBJ databases">
        <authorList>
            <person name="Gilroy R."/>
        </authorList>
    </citation>
    <scope>NUCLEOTIDE SEQUENCE</scope>
    <source>
        <strain evidence="1">ChiBcec2-4451</strain>
    </source>
</reference>
<evidence type="ECO:0000313" key="2">
    <source>
        <dbReference type="Proteomes" id="UP000886723"/>
    </source>
</evidence>
<gene>
    <name evidence="1" type="ORF">IAA63_10710</name>
</gene>
<dbReference type="PANTHER" id="PTHR43649:SF32">
    <property type="entry name" value="SUGAR BINDING SECRETED PROTEIN"/>
    <property type="match status" value="1"/>
</dbReference>
<dbReference type="Pfam" id="PF13416">
    <property type="entry name" value="SBP_bac_8"/>
    <property type="match status" value="1"/>
</dbReference>
<dbReference type="Gene3D" id="3.40.190.10">
    <property type="entry name" value="Periplasmic binding protein-like II"/>
    <property type="match status" value="1"/>
</dbReference>
<sequence>DVKTKIATMVSAGNLEDLPDIFCLQDTSFQNMVQNYTEAFHDLTDSSIDFSQFLDFKVEASVYDGKNYGIPFDTGTCIYAVRTDYLEAAGYTVEDITDVTWDEFIEVGKDVVETTGYPMLTQASTEPQILGVMMQSAGQSVFQEDGSVKIADNELLMQCIDIYNEMVDTGVMQVINSNDELVTGLTQGTIGGVLSGCWILASVQLADDQSGKWAVTNIPSLPGVEGATNYSNLGGSSWAISSNCRNPELAEEFFASTFGGSVELYETVFPSTGLIAPYIPAAESGIYDTEQEFFGGQKVYQDIADYAQLVPTVPYGQYTAEFNTAMGVALTNIASGADVSDELQIAQDSVDFAMAGNGDT</sequence>
<dbReference type="EMBL" id="DVON01000227">
    <property type="protein sequence ID" value="HIV13593.1"/>
    <property type="molecule type" value="Genomic_DNA"/>
</dbReference>
<proteinExistence type="predicted"/>
<evidence type="ECO:0000313" key="1">
    <source>
        <dbReference type="EMBL" id="HIV13593.1"/>
    </source>
</evidence>
<organism evidence="1 2">
    <name type="scientific">Candidatus Pullilachnospira stercoravium</name>
    <dbReference type="NCBI Taxonomy" id="2840913"/>
    <lineage>
        <taxon>Bacteria</taxon>
        <taxon>Bacillati</taxon>
        <taxon>Bacillota</taxon>
        <taxon>Clostridia</taxon>
        <taxon>Lachnospirales</taxon>
        <taxon>Lachnospiraceae</taxon>
        <taxon>Lachnospiraceae incertae sedis</taxon>
        <taxon>Candidatus Pullilachnospira</taxon>
    </lineage>
</organism>
<dbReference type="InterPro" id="IPR006059">
    <property type="entry name" value="SBP"/>
</dbReference>
<dbReference type="PANTHER" id="PTHR43649">
    <property type="entry name" value="ARABINOSE-BINDING PROTEIN-RELATED"/>
    <property type="match status" value="1"/>
</dbReference>
<feature type="non-terminal residue" evidence="1">
    <location>
        <position position="1"/>
    </location>
</feature>
<dbReference type="InterPro" id="IPR050490">
    <property type="entry name" value="Bact_solute-bd_prot1"/>
</dbReference>
<dbReference type="AlphaFoldDB" id="A0A9D1NWQ1"/>
<dbReference type="SUPFAM" id="SSF53850">
    <property type="entry name" value="Periplasmic binding protein-like II"/>
    <property type="match status" value="1"/>
</dbReference>
<dbReference type="Proteomes" id="UP000886723">
    <property type="component" value="Unassembled WGS sequence"/>
</dbReference>